<dbReference type="InterPro" id="IPR001638">
    <property type="entry name" value="Solute-binding_3/MltF_N"/>
</dbReference>
<reference evidence="3" key="1">
    <citation type="submission" date="2024-06" db="EMBL/GenBank/DDBJ databases">
        <title>Mesorhizobium karijinii sp. nov., a symbiont of the iconic Swainsona formosa from arid Australia.</title>
        <authorList>
            <person name="Hill Y.J."/>
            <person name="Watkin E.L.J."/>
            <person name="O'Hara G.W."/>
            <person name="Terpolilli J."/>
            <person name="Tye M.L."/>
            <person name="Kohlmeier M.G."/>
        </authorList>
    </citation>
    <scope>NUCLEOTIDE SEQUENCE</scope>
    <source>
        <strain evidence="3">WSM2240</strain>
    </source>
</reference>
<evidence type="ECO:0000313" key="3">
    <source>
        <dbReference type="EMBL" id="XCG47270.1"/>
    </source>
</evidence>
<dbReference type="Gene3D" id="3.40.190.10">
    <property type="entry name" value="Periplasmic binding protein-like II"/>
    <property type="match status" value="2"/>
</dbReference>
<name>A0AAU8CLP7_9HYPH</name>
<dbReference type="SMART" id="SM00062">
    <property type="entry name" value="PBPb"/>
    <property type="match status" value="1"/>
</dbReference>
<organism evidence="3">
    <name type="scientific">Mesorhizobium sp. WSM2240</name>
    <dbReference type="NCBI Taxonomy" id="3228851"/>
    <lineage>
        <taxon>Bacteria</taxon>
        <taxon>Pseudomonadati</taxon>
        <taxon>Pseudomonadota</taxon>
        <taxon>Alphaproteobacteria</taxon>
        <taxon>Hyphomicrobiales</taxon>
        <taxon>Phyllobacteriaceae</taxon>
        <taxon>Mesorhizobium</taxon>
    </lineage>
</organism>
<feature type="domain" description="Solute-binding protein family 3/N-terminal" evidence="2">
    <location>
        <begin position="13"/>
        <end position="218"/>
    </location>
</feature>
<dbReference type="Pfam" id="PF00497">
    <property type="entry name" value="SBP_bac_3"/>
    <property type="match status" value="1"/>
</dbReference>
<dbReference type="RefSeq" id="WP_353645178.1">
    <property type="nucleotide sequence ID" value="NZ_CP159253.1"/>
</dbReference>
<dbReference type="SUPFAM" id="SSF53850">
    <property type="entry name" value="Periplasmic binding protein-like II"/>
    <property type="match status" value="1"/>
</dbReference>
<gene>
    <name evidence="3" type="ORF">ABVK50_18520</name>
</gene>
<proteinExistence type="predicted"/>
<dbReference type="AlphaFoldDB" id="A0AAU8CLP7"/>
<dbReference type="PANTHER" id="PTHR35936:SF17">
    <property type="entry name" value="ARGININE-BINDING EXTRACELLULAR PROTEIN ARTP"/>
    <property type="match status" value="1"/>
</dbReference>
<evidence type="ECO:0000256" key="1">
    <source>
        <dbReference type="ARBA" id="ARBA00022729"/>
    </source>
</evidence>
<accession>A0AAU8CLP7</accession>
<sequence>MVLTAMKERAHSALRAALNMNNTALVQRAGDGYTGLAVRIAERISAEMGAPLTFVEHPNAQSVLQAEPDGWDIAFLAIDPSRTDRIAFSDPYHSVEATFLVRDVLAHRSCAEILQGDHMIMSAKGAAYQARLSALTPKGLLVVATSPDEARQRFLRGEGHALAGIRETLESVKIPGARILPDNFAHIEQAVAVPVLANAQIALINRTLRKNALRQNTF</sequence>
<evidence type="ECO:0000259" key="2">
    <source>
        <dbReference type="SMART" id="SM00062"/>
    </source>
</evidence>
<keyword evidence="1" id="KW-0732">Signal</keyword>
<dbReference type="PANTHER" id="PTHR35936">
    <property type="entry name" value="MEMBRANE-BOUND LYTIC MUREIN TRANSGLYCOSYLASE F"/>
    <property type="match status" value="1"/>
</dbReference>
<protein>
    <submittedName>
        <fullName evidence="3">Transporter substrate-binding domain-containing protein</fullName>
    </submittedName>
</protein>
<dbReference type="EMBL" id="CP159253">
    <property type="protein sequence ID" value="XCG47270.1"/>
    <property type="molecule type" value="Genomic_DNA"/>
</dbReference>